<name>A0A6A9UQK8_9ACTN</name>
<comment type="caution">
    <text evidence="10">The sequence shown here is derived from an EMBL/GenBank/DDBJ whole genome shotgun (WGS) entry which is preliminary data.</text>
</comment>
<evidence type="ECO:0000256" key="5">
    <source>
        <dbReference type="ARBA" id="ARBA00023049"/>
    </source>
</evidence>
<dbReference type="Gene3D" id="3.30.2010.10">
    <property type="entry name" value="Metalloproteases ('zincins'), catalytic domain"/>
    <property type="match status" value="1"/>
</dbReference>
<evidence type="ECO:0000256" key="4">
    <source>
        <dbReference type="ARBA" id="ARBA00022833"/>
    </source>
</evidence>
<dbReference type="InterPro" id="IPR052173">
    <property type="entry name" value="Beta-lactam_resp_regulator"/>
</dbReference>
<feature type="transmembrane region" description="Helical" evidence="8">
    <location>
        <begin position="89"/>
        <end position="107"/>
    </location>
</feature>
<keyword evidence="5 6" id="KW-0482">Metalloprotease</keyword>
<dbReference type="RefSeq" id="WP_156607506.1">
    <property type="nucleotide sequence ID" value="NZ_WPCU01000003.1"/>
</dbReference>
<organism evidence="10 11">
    <name type="scientific">Auraticoccus cholistanensis</name>
    <dbReference type="NCBI Taxonomy" id="2656650"/>
    <lineage>
        <taxon>Bacteria</taxon>
        <taxon>Bacillati</taxon>
        <taxon>Actinomycetota</taxon>
        <taxon>Actinomycetes</taxon>
        <taxon>Propionibacteriales</taxon>
        <taxon>Propionibacteriaceae</taxon>
        <taxon>Auraticoccus</taxon>
    </lineage>
</organism>
<evidence type="ECO:0000313" key="11">
    <source>
        <dbReference type="Proteomes" id="UP000435304"/>
    </source>
</evidence>
<dbReference type="AlphaFoldDB" id="A0A6A9UQK8"/>
<evidence type="ECO:0000256" key="3">
    <source>
        <dbReference type="ARBA" id="ARBA00022801"/>
    </source>
</evidence>
<evidence type="ECO:0000256" key="2">
    <source>
        <dbReference type="ARBA" id="ARBA00022723"/>
    </source>
</evidence>
<proteinExistence type="inferred from homology"/>
<feature type="transmembrane region" description="Helical" evidence="8">
    <location>
        <begin position="6"/>
        <end position="28"/>
    </location>
</feature>
<dbReference type="PANTHER" id="PTHR34978:SF3">
    <property type="entry name" value="SLR0241 PROTEIN"/>
    <property type="match status" value="1"/>
</dbReference>
<keyword evidence="3 6" id="KW-0378">Hydrolase</keyword>
<gene>
    <name evidence="10" type="ORF">GC722_02200</name>
</gene>
<comment type="cofactor">
    <cofactor evidence="6">
        <name>Zn(2+)</name>
        <dbReference type="ChEBI" id="CHEBI:29105"/>
    </cofactor>
    <text evidence="6">Binds 1 zinc ion per subunit.</text>
</comment>
<keyword evidence="8" id="KW-0472">Membrane</keyword>
<dbReference type="GO" id="GO:0004222">
    <property type="term" value="F:metalloendopeptidase activity"/>
    <property type="evidence" value="ECO:0007669"/>
    <property type="project" value="InterPro"/>
</dbReference>
<evidence type="ECO:0000256" key="8">
    <source>
        <dbReference type="SAM" id="Phobius"/>
    </source>
</evidence>
<reference evidence="10 11" key="1">
    <citation type="submission" date="2019-12" db="EMBL/GenBank/DDBJ databases">
        <title>Auraticoccus cholistani sp. nov., an actinomycete isolated from soil of Cholistan desert.</title>
        <authorList>
            <person name="Cheema M.T."/>
        </authorList>
    </citation>
    <scope>NUCLEOTIDE SEQUENCE [LARGE SCALE GENOMIC DNA]</scope>
    <source>
        <strain evidence="10 11">F435</strain>
    </source>
</reference>
<dbReference type="Proteomes" id="UP000435304">
    <property type="component" value="Unassembled WGS sequence"/>
</dbReference>
<dbReference type="GO" id="GO:0046872">
    <property type="term" value="F:metal ion binding"/>
    <property type="evidence" value="ECO:0007669"/>
    <property type="project" value="UniProtKB-KW"/>
</dbReference>
<dbReference type="InterPro" id="IPR001915">
    <property type="entry name" value="Peptidase_M48"/>
</dbReference>
<feature type="domain" description="Peptidase M48" evidence="9">
    <location>
        <begin position="140"/>
        <end position="205"/>
    </location>
</feature>
<evidence type="ECO:0000256" key="1">
    <source>
        <dbReference type="ARBA" id="ARBA00022670"/>
    </source>
</evidence>
<keyword evidence="2" id="KW-0479">Metal-binding</keyword>
<keyword evidence="1 6" id="KW-0645">Protease</keyword>
<comment type="similarity">
    <text evidence="6">Belongs to the peptidase M48 family.</text>
</comment>
<dbReference type="GO" id="GO:0006508">
    <property type="term" value="P:proteolysis"/>
    <property type="evidence" value="ECO:0007669"/>
    <property type="project" value="UniProtKB-KW"/>
</dbReference>
<keyword evidence="11" id="KW-1185">Reference proteome</keyword>
<accession>A0A6A9UQK8</accession>
<feature type="region of interest" description="Disordered" evidence="7">
    <location>
        <begin position="268"/>
        <end position="296"/>
    </location>
</feature>
<keyword evidence="8" id="KW-1133">Transmembrane helix</keyword>
<dbReference type="CDD" id="cd07326">
    <property type="entry name" value="M56_BlaR1_MecR1_like"/>
    <property type="match status" value="1"/>
</dbReference>
<evidence type="ECO:0000256" key="6">
    <source>
        <dbReference type="RuleBase" id="RU003983"/>
    </source>
</evidence>
<dbReference type="PANTHER" id="PTHR34978">
    <property type="entry name" value="POSSIBLE SENSOR-TRANSDUCER PROTEIN BLAR"/>
    <property type="match status" value="1"/>
</dbReference>
<evidence type="ECO:0000259" key="9">
    <source>
        <dbReference type="Pfam" id="PF01435"/>
    </source>
</evidence>
<keyword evidence="4 6" id="KW-0862">Zinc</keyword>
<evidence type="ECO:0000256" key="7">
    <source>
        <dbReference type="SAM" id="MobiDB-lite"/>
    </source>
</evidence>
<dbReference type="Pfam" id="PF01435">
    <property type="entry name" value="Peptidase_M48"/>
    <property type="match status" value="1"/>
</dbReference>
<evidence type="ECO:0000313" key="10">
    <source>
        <dbReference type="EMBL" id="MVA74848.1"/>
    </source>
</evidence>
<feature type="transmembrane region" description="Helical" evidence="8">
    <location>
        <begin position="40"/>
        <end position="69"/>
    </location>
</feature>
<dbReference type="EMBL" id="WPCU01000003">
    <property type="protein sequence ID" value="MVA74848.1"/>
    <property type="molecule type" value="Genomic_DNA"/>
</dbReference>
<keyword evidence="8" id="KW-0812">Transmembrane</keyword>
<sequence>MDVGGSLLAVGLLLGHAGLMAGLAPVLLTRGRWRFRRPGLALGLWHVALHSGLAAAAASLAVAMALAAVLVEQQAPPPPGSLSPVQGMVLAWVAITVAGVAAVVVSTQSHRIACEEARTRRLLGALVAERGIHRTVADSMVITVVESERALACALPGRLPGGSGARHRVVVSSGLARALTPAELRAVMQHELAHLRLHHPVLVRLARLNAACLPLLPGARELHRVTGLLVELIADDAAARRCGSAPLARALTTIGTREGDESMLLRAERLRRSPVPPPRPRRPLLWSPQRATAAGR</sequence>
<protein>
    <submittedName>
        <fullName evidence="10">M48 family metalloprotease</fullName>
    </submittedName>
</protein>